<comment type="caution">
    <text evidence="1">The sequence shown here is derived from an EMBL/GenBank/DDBJ whole genome shotgun (WGS) entry which is preliminary data.</text>
</comment>
<accession>A0AAN7A2N4</accession>
<protein>
    <submittedName>
        <fullName evidence="1">Uncharacterized protein</fullName>
    </submittedName>
</protein>
<gene>
    <name evidence="1" type="ORF">QBC36DRAFT_340593</name>
</gene>
<dbReference type="EMBL" id="MU866638">
    <property type="protein sequence ID" value="KAK4171115.1"/>
    <property type="molecule type" value="Genomic_DNA"/>
</dbReference>
<proteinExistence type="predicted"/>
<organism evidence="1 2">
    <name type="scientific">Triangularia setosa</name>
    <dbReference type="NCBI Taxonomy" id="2587417"/>
    <lineage>
        <taxon>Eukaryota</taxon>
        <taxon>Fungi</taxon>
        <taxon>Dikarya</taxon>
        <taxon>Ascomycota</taxon>
        <taxon>Pezizomycotina</taxon>
        <taxon>Sordariomycetes</taxon>
        <taxon>Sordariomycetidae</taxon>
        <taxon>Sordariales</taxon>
        <taxon>Podosporaceae</taxon>
        <taxon>Triangularia</taxon>
    </lineage>
</organism>
<name>A0AAN7A2N4_9PEZI</name>
<dbReference type="AlphaFoldDB" id="A0AAN7A2N4"/>
<sequence>MSSGTVPGQADDLGDNTQPWGSLPVEQYILQKWDANSALSIEDQRDALVNAFINEDVIGPEYQAMTHTPTEQEIITILESWRSQKVRAIAAKHSSNSWLHFENEGFYVLRTSYQDGKEDGEKLNEWLGYDELKGLSEADIEDTLFDRSGRGEQMIMHPKDRWWMVLDDKELFDVDDADNDNNWQAVYSIFPELAAPSMDRRFDMNHAIDTLVLSPNRELSEDDYEDAVLEAASRRLHYPLIIIDQEAFETSQIYLVWRDPKGNVVKDMRGDTAGLPYLQYDINRLCVHEVGWWTEACFGKLYSIYGKKGKLMRKLLLLLKEEVAKKVARNT</sequence>
<keyword evidence="2" id="KW-1185">Reference proteome</keyword>
<evidence type="ECO:0000313" key="2">
    <source>
        <dbReference type="Proteomes" id="UP001302321"/>
    </source>
</evidence>
<reference evidence="1" key="2">
    <citation type="submission" date="2023-05" db="EMBL/GenBank/DDBJ databases">
        <authorList>
            <consortium name="Lawrence Berkeley National Laboratory"/>
            <person name="Steindorff A."/>
            <person name="Hensen N."/>
            <person name="Bonometti L."/>
            <person name="Westerberg I."/>
            <person name="Brannstrom I.O."/>
            <person name="Guillou S."/>
            <person name="Cros-Aarteil S."/>
            <person name="Calhoun S."/>
            <person name="Haridas S."/>
            <person name="Kuo A."/>
            <person name="Mondo S."/>
            <person name="Pangilinan J."/>
            <person name="Riley R."/>
            <person name="Labutti K."/>
            <person name="Andreopoulos B."/>
            <person name="Lipzen A."/>
            <person name="Chen C."/>
            <person name="Yanf M."/>
            <person name="Daum C."/>
            <person name="Ng V."/>
            <person name="Clum A."/>
            <person name="Ohm R."/>
            <person name="Martin F."/>
            <person name="Silar P."/>
            <person name="Natvig D."/>
            <person name="Lalanne C."/>
            <person name="Gautier V."/>
            <person name="Ament-Velasquez S.L."/>
            <person name="Kruys A."/>
            <person name="Hutchinson M.I."/>
            <person name="Powell A.J."/>
            <person name="Barry K."/>
            <person name="Miller A.N."/>
            <person name="Grigoriev I.V."/>
            <person name="Debuchy R."/>
            <person name="Gladieux P."/>
            <person name="Thoren M.H."/>
            <person name="Johannesson H."/>
        </authorList>
    </citation>
    <scope>NUCLEOTIDE SEQUENCE</scope>
    <source>
        <strain evidence="1">CBS 892.96</strain>
    </source>
</reference>
<reference evidence="1" key="1">
    <citation type="journal article" date="2023" name="Mol. Phylogenet. Evol.">
        <title>Genome-scale phylogeny and comparative genomics of the fungal order Sordariales.</title>
        <authorList>
            <person name="Hensen N."/>
            <person name="Bonometti L."/>
            <person name="Westerberg I."/>
            <person name="Brannstrom I.O."/>
            <person name="Guillou S."/>
            <person name="Cros-Aarteil S."/>
            <person name="Calhoun S."/>
            <person name="Haridas S."/>
            <person name="Kuo A."/>
            <person name="Mondo S."/>
            <person name="Pangilinan J."/>
            <person name="Riley R."/>
            <person name="LaButti K."/>
            <person name="Andreopoulos B."/>
            <person name="Lipzen A."/>
            <person name="Chen C."/>
            <person name="Yan M."/>
            <person name="Daum C."/>
            <person name="Ng V."/>
            <person name="Clum A."/>
            <person name="Steindorff A."/>
            <person name="Ohm R.A."/>
            <person name="Martin F."/>
            <person name="Silar P."/>
            <person name="Natvig D.O."/>
            <person name="Lalanne C."/>
            <person name="Gautier V."/>
            <person name="Ament-Velasquez S.L."/>
            <person name="Kruys A."/>
            <person name="Hutchinson M.I."/>
            <person name="Powell A.J."/>
            <person name="Barry K."/>
            <person name="Miller A.N."/>
            <person name="Grigoriev I.V."/>
            <person name="Debuchy R."/>
            <person name="Gladieux P."/>
            <person name="Hiltunen Thoren M."/>
            <person name="Johannesson H."/>
        </authorList>
    </citation>
    <scope>NUCLEOTIDE SEQUENCE</scope>
    <source>
        <strain evidence="1">CBS 892.96</strain>
    </source>
</reference>
<evidence type="ECO:0000313" key="1">
    <source>
        <dbReference type="EMBL" id="KAK4171115.1"/>
    </source>
</evidence>
<dbReference type="Proteomes" id="UP001302321">
    <property type="component" value="Unassembled WGS sequence"/>
</dbReference>